<dbReference type="Proteomes" id="UP000324870">
    <property type="component" value="Unassembled WGS sequence"/>
</dbReference>
<keyword evidence="2" id="KW-1185">Reference proteome</keyword>
<evidence type="ECO:0000313" key="1">
    <source>
        <dbReference type="EMBL" id="KAA3159645.1"/>
    </source>
</evidence>
<protein>
    <submittedName>
        <fullName evidence="1">Uncharacterized protein</fullName>
    </submittedName>
</protein>
<accession>A0ABQ6S453</accession>
<dbReference type="RefSeq" id="WP_130062853.1">
    <property type="nucleotide sequence ID" value="NZ_DBFCHR010000112.1"/>
</dbReference>
<dbReference type="EMBL" id="VVND01000007">
    <property type="protein sequence ID" value="KAA3159645.1"/>
    <property type="molecule type" value="Genomic_DNA"/>
</dbReference>
<gene>
    <name evidence="1" type="ORF">F2A26_06290</name>
</gene>
<reference evidence="1 2" key="1">
    <citation type="journal article" date="2019" name="Nat. Med.">
        <title>A library of human gut bacterial isolates paired with longitudinal multiomics data enables mechanistic microbiome research.</title>
        <authorList>
            <person name="Poyet M."/>
            <person name="Groussin M."/>
            <person name="Gibbons S.M."/>
            <person name="Avila-Pacheco J."/>
            <person name="Jiang X."/>
            <person name="Kearney S.M."/>
            <person name="Perrotta A.R."/>
            <person name="Berdy B."/>
            <person name="Zhao S."/>
            <person name="Lieberman T.D."/>
            <person name="Swanson P.K."/>
            <person name="Smith M."/>
            <person name="Roesemann S."/>
            <person name="Alexander J.E."/>
            <person name="Rich S.A."/>
            <person name="Livny J."/>
            <person name="Vlamakis H."/>
            <person name="Clish C."/>
            <person name="Bullock K."/>
            <person name="Deik A."/>
            <person name="Scott J."/>
            <person name="Pierce K.A."/>
            <person name="Xavier R.J."/>
            <person name="Alm E.J."/>
        </authorList>
    </citation>
    <scope>NUCLEOTIDE SEQUENCE [LARGE SCALE GENOMIC DNA]</scope>
    <source>
        <strain evidence="1 2">BIOML-A1</strain>
    </source>
</reference>
<sequence length="87" mass="9986">MKWIREPIPGCAGYTEAMIALTPTEAAILANALRKPLRELQKQLERLDDIHELGEATERQEARRCDIGETVTVLKYFFELESLNLKK</sequence>
<name>A0ABQ6S453_9BACT</name>
<evidence type="ECO:0000313" key="2">
    <source>
        <dbReference type="Proteomes" id="UP000324870"/>
    </source>
</evidence>
<organism evidence="1 2">
    <name type="scientific">Alistipes finegoldii</name>
    <dbReference type="NCBI Taxonomy" id="214856"/>
    <lineage>
        <taxon>Bacteria</taxon>
        <taxon>Pseudomonadati</taxon>
        <taxon>Bacteroidota</taxon>
        <taxon>Bacteroidia</taxon>
        <taxon>Bacteroidales</taxon>
        <taxon>Rikenellaceae</taxon>
        <taxon>Alistipes</taxon>
    </lineage>
</organism>
<comment type="caution">
    <text evidence="1">The sequence shown here is derived from an EMBL/GenBank/DDBJ whole genome shotgun (WGS) entry which is preliminary data.</text>
</comment>
<proteinExistence type="predicted"/>